<name>A0ABD1WJ62_9LAMI</name>
<comment type="caution">
    <text evidence="2">The sequence shown here is derived from an EMBL/GenBank/DDBJ whole genome shotgun (WGS) entry which is preliminary data.</text>
</comment>
<evidence type="ECO:0000256" key="1">
    <source>
        <dbReference type="SAM" id="MobiDB-lite"/>
    </source>
</evidence>
<feature type="compositionally biased region" description="Basic and acidic residues" evidence="1">
    <location>
        <begin position="8"/>
        <end position="24"/>
    </location>
</feature>
<feature type="region of interest" description="Disordered" evidence="1">
    <location>
        <begin position="1"/>
        <end position="24"/>
    </location>
</feature>
<evidence type="ECO:0000313" key="2">
    <source>
        <dbReference type="EMBL" id="KAL2549732.1"/>
    </source>
</evidence>
<evidence type="ECO:0000313" key="3">
    <source>
        <dbReference type="Proteomes" id="UP001604277"/>
    </source>
</evidence>
<accession>A0ABD1WJ62</accession>
<gene>
    <name evidence="2" type="ORF">Fot_11262</name>
</gene>
<sequence length="235" mass="26769">MEDEDVVEDSKKAKRSRETPPKKVGETIISSRGATRTFIPSPYSWTEHINIGSHLDELDPAILQKLPIPSTMVAASVYKYWTSAWVKVMNNADLLETLKLAEMNTSWSHVLNCELYKVLAMKIDELRSTVVDAEDIDELRSKNKILHSRLVVYEDSRVQVEYKTTMAETIERLSVKARKQVELELKVCEDMAHAKNKELTEALAELSKAKELLLLGCNRVMVQRVDDHNTLGERA</sequence>
<dbReference type="Proteomes" id="UP001604277">
    <property type="component" value="Unassembled WGS sequence"/>
</dbReference>
<dbReference type="EMBL" id="JBFOLJ010000003">
    <property type="protein sequence ID" value="KAL2549732.1"/>
    <property type="molecule type" value="Genomic_DNA"/>
</dbReference>
<proteinExistence type="predicted"/>
<organism evidence="2 3">
    <name type="scientific">Forsythia ovata</name>
    <dbReference type="NCBI Taxonomy" id="205694"/>
    <lineage>
        <taxon>Eukaryota</taxon>
        <taxon>Viridiplantae</taxon>
        <taxon>Streptophyta</taxon>
        <taxon>Embryophyta</taxon>
        <taxon>Tracheophyta</taxon>
        <taxon>Spermatophyta</taxon>
        <taxon>Magnoliopsida</taxon>
        <taxon>eudicotyledons</taxon>
        <taxon>Gunneridae</taxon>
        <taxon>Pentapetalae</taxon>
        <taxon>asterids</taxon>
        <taxon>lamiids</taxon>
        <taxon>Lamiales</taxon>
        <taxon>Oleaceae</taxon>
        <taxon>Forsythieae</taxon>
        <taxon>Forsythia</taxon>
    </lineage>
</organism>
<reference evidence="3" key="1">
    <citation type="submission" date="2024-07" db="EMBL/GenBank/DDBJ databases">
        <title>Two chromosome-level genome assemblies of Korean endemic species Abeliophyllum distichum and Forsythia ovata (Oleaceae).</title>
        <authorList>
            <person name="Jang H."/>
        </authorList>
    </citation>
    <scope>NUCLEOTIDE SEQUENCE [LARGE SCALE GENOMIC DNA]</scope>
</reference>
<keyword evidence="3" id="KW-1185">Reference proteome</keyword>
<protein>
    <submittedName>
        <fullName evidence="2">Uncharacterized protein</fullName>
    </submittedName>
</protein>
<dbReference type="AlphaFoldDB" id="A0ABD1WJ62"/>